<evidence type="ECO:0000313" key="3">
    <source>
        <dbReference type="Proteomes" id="UP000264779"/>
    </source>
</evidence>
<dbReference type="AlphaFoldDB" id="A0A353JPE5"/>
<evidence type="ECO:0000313" key="2">
    <source>
        <dbReference type="EMBL" id="HBU50660.1"/>
    </source>
</evidence>
<evidence type="ECO:0008006" key="4">
    <source>
        <dbReference type="Google" id="ProtNLM"/>
    </source>
</evidence>
<dbReference type="GeneID" id="78255932"/>
<sequence>MKQLMLNDIERVSGGCAEHCWGDFSLAGLGASLLAGAISGLRGGPAAIGLGALSGGLGYAGSTIGDKMSERTTNVGSSTPSLSH</sequence>
<gene>
    <name evidence="2" type="ORF">DEB45_05305</name>
</gene>
<name>A0A353JPE5_9ALTE</name>
<comment type="caution">
    <text evidence="2">The sequence shown here is derived from an EMBL/GenBank/DDBJ whole genome shotgun (WGS) entry which is preliminary data.</text>
</comment>
<reference evidence="2 3" key="1">
    <citation type="journal article" date="2018" name="Nat. Biotechnol.">
        <title>A standardized bacterial taxonomy based on genome phylogeny substantially revises the tree of life.</title>
        <authorList>
            <person name="Parks D.H."/>
            <person name="Chuvochina M."/>
            <person name="Waite D.W."/>
            <person name="Rinke C."/>
            <person name="Skarshewski A."/>
            <person name="Chaumeil P.A."/>
            <person name="Hugenholtz P."/>
        </authorList>
    </citation>
    <scope>NUCLEOTIDE SEQUENCE [LARGE SCALE GENOMIC DNA]</scope>
    <source>
        <strain evidence="2">UBA11621</strain>
    </source>
</reference>
<protein>
    <recommendedName>
        <fullName evidence="4">Bacteriocin</fullName>
    </recommendedName>
</protein>
<accession>A0A353JPE5</accession>
<dbReference type="RefSeq" id="WP_044057707.1">
    <property type="nucleotide sequence ID" value="NZ_CAJXAX010000003.1"/>
</dbReference>
<dbReference type="EMBL" id="DONK01000077">
    <property type="protein sequence ID" value="HBU50660.1"/>
    <property type="molecule type" value="Genomic_DNA"/>
</dbReference>
<evidence type="ECO:0000256" key="1">
    <source>
        <dbReference type="SAM" id="MobiDB-lite"/>
    </source>
</evidence>
<organism evidence="2 3">
    <name type="scientific">Alteromonas australica</name>
    <dbReference type="NCBI Taxonomy" id="589873"/>
    <lineage>
        <taxon>Bacteria</taxon>
        <taxon>Pseudomonadati</taxon>
        <taxon>Pseudomonadota</taxon>
        <taxon>Gammaproteobacteria</taxon>
        <taxon>Alteromonadales</taxon>
        <taxon>Alteromonadaceae</taxon>
        <taxon>Alteromonas/Salinimonas group</taxon>
        <taxon>Alteromonas</taxon>
    </lineage>
</organism>
<proteinExistence type="predicted"/>
<dbReference type="Proteomes" id="UP000264779">
    <property type="component" value="Unassembled WGS sequence"/>
</dbReference>
<feature type="compositionally biased region" description="Polar residues" evidence="1">
    <location>
        <begin position="71"/>
        <end position="84"/>
    </location>
</feature>
<feature type="region of interest" description="Disordered" evidence="1">
    <location>
        <begin position="65"/>
        <end position="84"/>
    </location>
</feature>